<organism evidence="3 4">
    <name type="scientific">Amycolatopsis arida</name>
    <dbReference type="NCBI Taxonomy" id="587909"/>
    <lineage>
        <taxon>Bacteria</taxon>
        <taxon>Bacillati</taxon>
        <taxon>Actinomycetota</taxon>
        <taxon>Actinomycetes</taxon>
        <taxon>Pseudonocardiales</taxon>
        <taxon>Pseudonocardiaceae</taxon>
        <taxon>Amycolatopsis</taxon>
    </lineage>
</organism>
<feature type="domain" description="AB hydrolase-1" evidence="2">
    <location>
        <begin position="26"/>
        <end position="261"/>
    </location>
</feature>
<dbReference type="InterPro" id="IPR050266">
    <property type="entry name" value="AB_hydrolase_sf"/>
</dbReference>
<dbReference type="Gene3D" id="3.40.50.1820">
    <property type="entry name" value="alpha/beta hydrolase"/>
    <property type="match status" value="1"/>
</dbReference>
<dbReference type="OrthoDB" id="9785847at2"/>
<name>A0A1I5YAQ0_9PSEU</name>
<keyword evidence="4" id="KW-1185">Reference proteome</keyword>
<dbReference type="InterPro" id="IPR029058">
    <property type="entry name" value="AB_hydrolase_fold"/>
</dbReference>
<dbReference type="STRING" id="587909.SAMN05421810_10734"/>
<dbReference type="SUPFAM" id="SSF53474">
    <property type="entry name" value="alpha/beta-Hydrolases"/>
    <property type="match status" value="1"/>
</dbReference>
<dbReference type="InterPro" id="IPR000073">
    <property type="entry name" value="AB_hydrolase_1"/>
</dbReference>
<dbReference type="PANTHER" id="PTHR43798">
    <property type="entry name" value="MONOACYLGLYCEROL LIPASE"/>
    <property type="match status" value="1"/>
</dbReference>
<dbReference type="InterPro" id="IPR000639">
    <property type="entry name" value="Epox_hydrolase-like"/>
</dbReference>
<evidence type="ECO:0000313" key="3">
    <source>
        <dbReference type="EMBL" id="SFQ41269.1"/>
    </source>
</evidence>
<reference evidence="4" key="1">
    <citation type="submission" date="2016-10" db="EMBL/GenBank/DDBJ databases">
        <authorList>
            <person name="Varghese N."/>
            <person name="Submissions S."/>
        </authorList>
    </citation>
    <scope>NUCLEOTIDE SEQUENCE [LARGE SCALE GENOMIC DNA]</scope>
    <source>
        <strain evidence="4">CGMCC 4.5579</strain>
    </source>
</reference>
<dbReference type="PRINTS" id="PR00412">
    <property type="entry name" value="EPOXHYDRLASE"/>
</dbReference>
<dbReference type="EMBL" id="FOWW01000007">
    <property type="protein sequence ID" value="SFQ41269.1"/>
    <property type="molecule type" value="Genomic_DNA"/>
</dbReference>
<dbReference type="RefSeq" id="WP_092532314.1">
    <property type="nucleotide sequence ID" value="NZ_FOWW01000007.1"/>
</dbReference>
<dbReference type="Pfam" id="PF12697">
    <property type="entry name" value="Abhydrolase_6"/>
    <property type="match status" value="1"/>
</dbReference>
<accession>A0A1I5YAQ0</accession>
<protein>
    <submittedName>
        <fullName evidence="3">Pimeloyl-ACP methyl ester carboxylesterase</fullName>
    </submittedName>
</protein>
<dbReference type="Proteomes" id="UP000198727">
    <property type="component" value="Unassembled WGS sequence"/>
</dbReference>
<proteinExistence type="predicted"/>
<dbReference type="GO" id="GO:0016787">
    <property type="term" value="F:hydrolase activity"/>
    <property type="evidence" value="ECO:0007669"/>
    <property type="project" value="UniProtKB-KW"/>
</dbReference>
<dbReference type="AlphaFoldDB" id="A0A1I5YAQ0"/>
<keyword evidence="1" id="KW-0378">Hydrolase</keyword>
<evidence type="ECO:0000259" key="2">
    <source>
        <dbReference type="Pfam" id="PF12697"/>
    </source>
</evidence>
<sequence length="276" mass="28613">MNAEVVGSGGVGIGLRVAGEANARPIVFVHGWAQNALVWSHQLADPMLANRFRLVAMDLRGHGNSDVPVEGFIDPEVWAGDLCSVLEFAGTPAMVVGWSYGGLVIADYLRVYGGESLAGIVLVGAITEIGRGREGGRIGPAMRAALPDALSEDLDVALPALLGLNKGMSANGVPGPLSQALLGASLSVSPKVRAALFSREVDNADLLAGVDVPTLVVHGTADGVVDPRSGEYAAGKIPGAQLRWLQGVGHLPFIEAAEEFNSTLLRFAEDRLAPAP</sequence>
<dbReference type="GO" id="GO:0016020">
    <property type="term" value="C:membrane"/>
    <property type="evidence" value="ECO:0007669"/>
    <property type="project" value="TreeGrafter"/>
</dbReference>
<gene>
    <name evidence="3" type="ORF">SAMN05421810_10734</name>
</gene>
<evidence type="ECO:0000256" key="1">
    <source>
        <dbReference type="ARBA" id="ARBA00022801"/>
    </source>
</evidence>
<evidence type="ECO:0000313" key="4">
    <source>
        <dbReference type="Proteomes" id="UP000198727"/>
    </source>
</evidence>
<dbReference type="PANTHER" id="PTHR43798:SF31">
    <property type="entry name" value="AB HYDROLASE SUPERFAMILY PROTEIN YCLE"/>
    <property type="match status" value="1"/>
</dbReference>
<dbReference type="PRINTS" id="PR00111">
    <property type="entry name" value="ABHYDROLASE"/>
</dbReference>